<feature type="non-terminal residue" evidence="1">
    <location>
        <position position="1"/>
    </location>
</feature>
<name>A0A0B6Z0K9_9EUPU</name>
<reference evidence="1" key="1">
    <citation type="submission" date="2014-12" db="EMBL/GenBank/DDBJ databases">
        <title>Insight into the proteome of Arion vulgaris.</title>
        <authorList>
            <person name="Aradska J."/>
            <person name="Bulat T."/>
            <person name="Smidak R."/>
            <person name="Sarate P."/>
            <person name="Gangsoo J."/>
            <person name="Sialana F."/>
            <person name="Bilban M."/>
            <person name="Lubec G."/>
        </authorList>
    </citation>
    <scope>NUCLEOTIDE SEQUENCE</scope>
    <source>
        <tissue evidence="1">Skin</tissue>
    </source>
</reference>
<dbReference type="AlphaFoldDB" id="A0A0B6Z0K9"/>
<organism evidence="1">
    <name type="scientific">Arion vulgaris</name>
    <dbReference type="NCBI Taxonomy" id="1028688"/>
    <lineage>
        <taxon>Eukaryota</taxon>
        <taxon>Metazoa</taxon>
        <taxon>Spiralia</taxon>
        <taxon>Lophotrochozoa</taxon>
        <taxon>Mollusca</taxon>
        <taxon>Gastropoda</taxon>
        <taxon>Heterobranchia</taxon>
        <taxon>Euthyneura</taxon>
        <taxon>Panpulmonata</taxon>
        <taxon>Eupulmonata</taxon>
        <taxon>Stylommatophora</taxon>
        <taxon>Helicina</taxon>
        <taxon>Arionoidea</taxon>
        <taxon>Arionidae</taxon>
        <taxon>Arion</taxon>
    </lineage>
</organism>
<proteinExistence type="predicted"/>
<evidence type="ECO:0000313" key="1">
    <source>
        <dbReference type="EMBL" id="CEK62124.1"/>
    </source>
</evidence>
<feature type="non-terminal residue" evidence="1">
    <location>
        <position position="72"/>
    </location>
</feature>
<accession>A0A0B6Z0K9</accession>
<sequence length="72" mass="8139">KDKKTANVPLASNNFKNISSPTTVNKYIKTQDVECFKEETKTQSSNSGFRTKENNKIINDKTGCEEYSDVCK</sequence>
<dbReference type="EMBL" id="HACG01015259">
    <property type="protein sequence ID" value="CEK62124.1"/>
    <property type="molecule type" value="Transcribed_RNA"/>
</dbReference>
<protein>
    <submittedName>
        <fullName evidence="1">Uncharacterized protein</fullName>
    </submittedName>
</protein>
<gene>
    <name evidence="1" type="primary">ORF44280</name>
</gene>